<dbReference type="InterPro" id="IPR016732">
    <property type="entry name" value="UCP018688"/>
</dbReference>
<organism evidence="2 3">
    <name type="scientific">Candidatus Avoscillospira avistercoris</name>
    <dbReference type="NCBI Taxonomy" id="2840707"/>
    <lineage>
        <taxon>Bacteria</taxon>
        <taxon>Bacillati</taxon>
        <taxon>Bacillota</taxon>
        <taxon>Clostridia</taxon>
        <taxon>Eubacteriales</taxon>
        <taxon>Oscillospiraceae</taxon>
        <taxon>Oscillospiraceae incertae sedis</taxon>
        <taxon>Candidatus Avoscillospira</taxon>
    </lineage>
</organism>
<name>A0A9D1F7S6_9FIRM</name>
<evidence type="ECO:0000313" key="2">
    <source>
        <dbReference type="EMBL" id="HIS63935.1"/>
    </source>
</evidence>
<reference evidence="2" key="1">
    <citation type="submission" date="2020-10" db="EMBL/GenBank/DDBJ databases">
        <authorList>
            <person name="Gilroy R."/>
        </authorList>
    </citation>
    <scope>NUCLEOTIDE SEQUENCE</scope>
    <source>
        <strain evidence="2">ChiBcec16-1751</strain>
    </source>
</reference>
<dbReference type="InterPro" id="IPR016181">
    <property type="entry name" value="Acyl_CoA_acyltransferase"/>
</dbReference>
<feature type="domain" description="Phosphatidylglycerol lysyltransferase C-terminal" evidence="1">
    <location>
        <begin position="11"/>
        <end position="275"/>
    </location>
</feature>
<reference evidence="2" key="2">
    <citation type="journal article" date="2021" name="PeerJ">
        <title>Extensive microbial diversity within the chicken gut microbiome revealed by metagenomics and culture.</title>
        <authorList>
            <person name="Gilroy R."/>
            <person name="Ravi A."/>
            <person name="Getino M."/>
            <person name="Pursley I."/>
            <person name="Horton D.L."/>
            <person name="Alikhan N.F."/>
            <person name="Baker D."/>
            <person name="Gharbi K."/>
            <person name="Hall N."/>
            <person name="Watson M."/>
            <person name="Adriaenssens E.M."/>
            <person name="Foster-Nyarko E."/>
            <person name="Jarju S."/>
            <person name="Secka A."/>
            <person name="Antonio M."/>
            <person name="Oren A."/>
            <person name="Chaudhuri R.R."/>
            <person name="La Ragione R."/>
            <person name="Hildebrand F."/>
            <person name="Pallen M.J."/>
        </authorList>
    </citation>
    <scope>NUCLEOTIDE SEQUENCE</scope>
    <source>
        <strain evidence="2">ChiBcec16-1751</strain>
    </source>
</reference>
<protein>
    <submittedName>
        <fullName evidence="2">DUF2156 domain-containing protein</fullName>
    </submittedName>
</protein>
<dbReference type="Proteomes" id="UP000886741">
    <property type="component" value="Unassembled WGS sequence"/>
</dbReference>
<dbReference type="EMBL" id="DVJJ01000020">
    <property type="protein sequence ID" value="HIS63935.1"/>
    <property type="molecule type" value="Genomic_DNA"/>
</dbReference>
<dbReference type="Gene3D" id="3.40.630.30">
    <property type="match status" value="1"/>
</dbReference>
<evidence type="ECO:0000313" key="3">
    <source>
        <dbReference type="Proteomes" id="UP000886741"/>
    </source>
</evidence>
<dbReference type="AlphaFoldDB" id="A0A9D1F7S6"/>
<comment type="caution">
    <text evidence="2">The sequence shown here is derived from an EMBL/GenBank/DDBJ whole genome shotgun (WGS) entry which is preliminary data.</text>
</comment>
<dbReference type="PIRSF" id="PIRSF018688">
    <property type="entry name" value="UCP018688"/>
    <property type="match status" value="1"/>
</dbReference>
<dbReference type="InterPro" id="IPR024320">
    <property type="entry name" value="LPG_synthase_C"/>
</dbReference>
<dbReference type="SUPFAM" id="SSF55729">
    <property type="entry name" value="Acyl-CoA N-acyltransferases (Nat)"/>
    <property type="match status" value="2"/>
</dbReference>
<dbReference type="PANTHER" id="PTHR41373">
    <property type="entry name" value="DUF2156 DOMAIN-CONTAINING PROTEIN"/>
    <property type="match status" value="1"/>
</dbReference>
<sequence>MQPYYHAAGYRGCEASFVNMYLWGRGYGEIAQVGDYLVQFIKYNGIKYYAYPAGKGDLRYVIDQLIEDAAYYNHPMRMLCVDCNRRQELDALYPGQFRFTENRNAFDYLYDINRLADLGGKKLQSKRNHCNRFEQNHPDWTVEPITAETLPLCRAMAEDWYAQYDGETSDEHDFRIEKIALGRAFDDYDALGLEGLLLRAEGQVMAFTMGHHIQTDTFDVNFEKAYAHIQGAYPIINREFARYIRSKYPEVVYLNREDDMGLPGLRKAKESYHPDLLLCKGFAELEATL</sequence>
<accession>A0A9D1F7S6</accession>
<gene>
    <name evidence="2" type="ORF">IAA83_01015</name>
</gene>
<evidence type="ECO:0000259" key="1">
    <source>
        <dbReference type="Pfam" id="PF09924"/>
    </source>
</evidence>
<dbReference type="Pfam" id="PF09924">
    <property type="entry name" value="LPG_synthase_C"/>
    <property type="match status" value="1"/>
</dbReference>
<proteinExistence type="predicted"/>
<dbReference type="PANTHER" id="PTHR41373:SF1">
    <property type="entry name" value="PHOSPHATIDYLGLYCEROL LYSYLTRANSFERASE C-TERMINAL DOMAIN-CONTAINING PROTEIN"/>
    <property type="match status" value="1"/>
</dbReference>